<feature type="domain" description="Ketoreductase" evidence="4">
    <location>
        <begin position="6"/>
        <end position="186"/>
    </location>
</feature>
<dbReference type="EC" id="1.1.1.-" evidence="5"/>
<dbReference type="CDD" id="cd05233">
    <property type="entry name" value="SDR_c"/>
    <property type="match status" value="1"/>
</dbReference>
<dbReference type="PANTHER" id="PTHR24321">
    <property type="entry name" value="DEHYDROGENASES, SHORT CHAIN"/>
    <property type="match status" value="1"/>
</dbReference>
<dbReference type="FunFam" id="3.40.50.720:FF:000084">
    <property type="entry name" value="Short-chain dehydrogenase reductase"/>
    <property type="match status" value="1"/>
</dbReference>
<dbReference type="InterPro" id="IPR057326">
    <property type="entry name" value="KR_dom"/>
</dbReference>
<accession>A0ABD5WF69</accession>
<dbReference type="GeneID" id="79305275"/>
<organism evidence="5 6">
    <name type="scientific">Halorussus caseinilyticus</name>
    <dbReference type="NCBI Taxonomy" id="3034025"/>
    <lineage>
        <taxon>Archaea</taxon>
        <taxon>Methanobacteriati</taxon>
        <taxon>Methanobacteriota</taxon>
        <taxon>Stenosarchaea group</taxon>
        <taxon>Halobacteria</taxon>
        <taxon>Halobacteriales</taxon>
        <taxon>Haladaptataceae</taxon>
        <taxon>Halorussus</taxon>
    </lineage>
</organism>
<keyword evidence="2 5" id="KW-0560">Oxidoreductase</keyword>
<evidence type="ECO:0000256" key="3">
    <source>
        <dbReference type="ARBA" id="ARBA00023027"/>
    </source>
</evidence>
<dbReference type="SMART" id="SM00822">
    <property type="entry name" value="PKS_KR"/>
    <property type="match status" value="1"/>
</dbReference>
<gene>
    <name evidence="5" type="ORF">ACFQJ6_00550</name>
</gene>
<comment type="caution">
    <text evidence="5">The sequence shown here is derived from an EMBL/GenBank/DDBJ whole genome shotgun (WGS) entry which is preliminary data.</text>
</comment>
<keyword evidence="6" id="KW-1185">Reference proteome</keyword>
<dbReference type="GO" id="GO:0016491">
    <property type="term" value="F:oxidoreductase activity"/>
    <property type="evidence" value="ECO:0007669"/>
    <property type="project" value="UniProtKB-KW"/>
</dbReference>
<dbReference type="NCBIfam" id="NF009466">
    <property type="entry name" value="PRK12826.1-2"/>
    <property type="match status" value="1"/>
</dbReference>
<dbReference type="InterPro" id="IPR020904">
    <property type="entry name" value="Sc_DH/Rdtase_CS"/>
</dbReference>
<dbReference type="PANTHER" id="PTHR24321:SF8">
    <property type="entry name" value="ESTRADIOL 17-BETA-DEHYDROGENASE 8-RELATED"/>
    <property type="match status" value="1"/>
</dbReference>
<sequence>MDFEDKVVLVTGGASGIGAATSKRFAEEGATVIVSDIADERGDEVVSEIEAMDGDAAFAELDVTDAKAFQSVVDATVEEHGRLDVLCNNAGVPGPRKDIGEISDEEVNHVFDVNIKGVWNGCRAAVPLMKEQGSGTIVNTASVGGLRGYSPLVPYATSKAAVVNLTRSLAGRLGPEGIRVNAVCPAHVHTPMFEDFLQDFENPEAMREQGERAHVLNRLGQPEEVASCIAFLASDEASFVTGTAFNVDGGYETVME</sequence>
<keyword evidence="3" id="KW-0520">NAD</keyword>
<dbReference type="NCBIfam" id="NF005559">
    <property type="entry name" value="PRK07231.1"/>
    <property type="match status" value="1"/>
</dbReference>
<dbReference type="SUPFAM" id="SSF51735">
    <property type="entry name" value="NAD(P)-binding Rossmann-fold domains"/>
    <property type="match status" value="1"/>
</dbReference>
<reference evidence="5 6" key="1">
    <citation type="journal article" date="2019" name="Int. J. Syst. Evol. Microbiol.">
        <title>The Global Catalogue of Microorganisms (GCM) 10K type strain sequencing project: providing services to taxonomists for standard genome sequencing and annotation.</title>
        <authorList>
            <consortium name="The Broad Institute Genomics Platform"/>
            <consortium name="The Broad Institute Genome Sequencing Center for Infectious Disease"/>
            <person name="Wu L."/>
            <person name="Ma J."/>
        </authorList>
    </citation>
    <scope>NUCLEOTIDE SEQUENCE [LARGE SCALE GENOMIC DNA]</scope>
    <source>
        <strain evidence="5 6">DT72</strain>
    </source>
</reference>
<dbReference type="InterPro" id="IPR036291">
    <property type="entry name" value="NAD(P)-bd_dom_sf"/>
</dbReference>
<dbReference type="PROSITE" id="PS00061">
    <property type="entry name" value="ADH_SHORT"/>
    <property type="match status" value="1"/>
</dbReference>
<evidence type="ECO:0000256" key="1">
    <source>
        <dbReference type="ARBA" id="ARBA00006484"/>
    </source>
</evidence>
<evidence type="ECO:0000313" key="5">
    <source>
        <dbReference type="EMBL" id="MFC7078843.1"/>
    </source>
</evidence>
<dbReference type="PRINTS" id="PR00080">
    <property type="entry name" value="SDRFAMILY"/>
</dbReference>
<name>A0ABD5WF69_9EURY</name>
<dbReference type="Proteomes" id="UP001596407">
    <property type="component" value="Unassembled WGS sequence"/>
</dbReference>
<comment type="similarity">
    <text evidence="1">Belongs to the short-chain dehydrogenases/reductases (SDR) family.</text>
</comment>
<evidence type="ECO:0000256" key="2">
    <source>
        <dbReference type="ARBA" id="ARBA00023002"/>
    </source>
</evidence>
<dbReference type="RefSeq" id="WP_276282515.1">
    <property type="nucleotide sequence ID" value="NZ_CP119810.1"/>
</dbReference>
<dbReference type="AlphaFoldDB" id="A0ABD5WF69"/>
<protein>
    <submittedName>
        <fullName evidence="5">SDR family NAD(P)-dependent oxidoreductase</fullName>
        <ecNumber evidence="5">1.1.1.-</ecNumber>
    </submittedName>
</protein>
<dbReference type="Pfam" id="PF13561">
    <property type="entry name" value="adh_short_C2"/>
    <property type="match status" value="1"/>
</dbReference>
<dbReference type="PRINTS" id="PR00081">
    <property type="entry name" value="GDHRDH"/>
</dbReference>
<proteinExistence type="inferred from homology"/>
<dbReference type="InterPro" id="IPR002347">
    <property type="entry name" value="SDR_fam"/>
</dbReference>
<dbReference type="Gene3D" id="3.40.50.720">
    <property type="entry name" value="NAD(P)-binding Rossmann-like Domain"/>
    <property type="match status" value="1"/>
</dbReference>
<evidence type="ECO:0000313" key="6">
    <source>
        <dbReference type="Proteomes" id="UP001596407"/>
    </source>
</evidence>
<evidence type="ECO:0000259" key="4">
    <source>
        <dbReference type="SMART" id="SM00822"/>
    </source>
</evidence>
<dbReference type="EMBL" id="JBHSZH010000001">
    <property type="protein sequence ID" value="MFC7078843.1"/>
    <property type="molecule type" value="Genomic_DNA"/>
</dbReference>